<dbReference type="STRING" id="675864.SAMN04489747_0849"/>
<protein>
    <recommendedName>
        <fullName evidence="1">Glyoxalase/fosfomycin resistance/dioxygenase domain-containing protein</fullName>
    </recommendedName>
</protein>
<dbReference type="AlphaFoldDB" id="A0A1G6UCB1"/>
<sequence length="119" mass="12837">MFTRLTPILPVAQVAEELAFYEALGLTRHTDPEETYPLEDFAAVASGEHILFGLARTDDVAVPPAGLLWQLETDDLDAVARAAVDGGVQVTSAVATQPWGRRTMTLRSPNGYLVGVEEV</sequence>
<dbReference type="Gene3D" id="3.10.180.10">
    <property type="entry name" value="2,3-Dihydroxybiphenyl 1,2-Dioxygenase, domain 1"/>
    <property type="match status" value="1"/>
</dbReference>
<dbReference type="InterPro" id="IPR029068">
    <property type="entry name" value="Glyas_Bleomycin-R_OHBP_Dase"/>
</dbReference>
<keyword evidence="3" id="KW-1185">Reference proteome</keyword>
<dbReference type="EMBL" id="LT629688">
    <property type="protein sequence ID" value="SDD38953.1"/>
    <property type="molecule type" value="Genomic_DNA"/>
</dbReference>
<dbReference type="OrthoDB" id="6624781at2"/>
<dbReference type="Pfam" id="PF00903">
    <property type="entry name" value="Glyoxalase"/>
    <property type="match status" value="1"/>
</dbReference>
<dbReference type="RefSeq" id="WP_157676964.1">
    <property type="nucleotide sequence ID" value="NZ_LT629688.1"/>
</dbReference>
<dbReference type="Proteomes" id="UP000198546">
    <property type="component" value="Chromosome i"/>
</dbReference>
<dbReference type="SUPFAM" id="SSF54593">
    <property type="entry name" value="Glyoxalase/Bleomycin resistance protein/Dihydroxybiphenyl dioxygenase"/>
    <property type="match status" value="1"/>
</dbReference>
<organism evidence="2 3">
    <name type="scientific">Auraticoccus monumenti</name>
    <dbReference type="NCBI Taxonomy" id="675864"/>
    <lineage>
        <taxon>Bacteria</taxon>
        <taxon>Bacillati</taxon>
        <taxon>Actinomycetota</taxon>
        <taxon>Actinomycetes</taxon>
        <taxon>Propionibacteriales</taxon>
        <taxon>Propionibacteriaceae</taxon>
        <taxon>Auraticoccus</taxon>
    </lineage>
</organism>
<dbReference type="InterPro" id="IPR004360">
    <property type="entry name" value="Glyas_Fos-R_dOase_dom"/>
</dbReference>
<accession>A0A1G6UCB1</accession>
<reference evidence="2 3" key="1">
    <citation type="submission" date="2016-10" db="EMBL/GenBank/DDBJ databases">
        <authorList>
            <person name="de Groot N.N."/>
        </authorList>
    </citation>
    <scope>NUCLEOTIDE SEQUENCE [LARGE SCALE GENOMIC DNA]</scope>
    <source>
        <strain evidence="2 3">MON 2.2</strain>
    </source>
</reference>
<gene>
    <name evidence="2" type="ORF">SAMN04489747_0849</name>
</gene>
<evidence type="ECO:0000313" key="3">
    <source>
        <dbReference type="Proteomes" id="UP000198546"/>
    </source>
</evidence>
<feature type="domain" description="Glyoxalase/fosfomycin resistance/dioxygenase" evidence="1">
    <location>
        <begin position="9"/>
        <end position="114"/>
    </location>
</feature>
<proteinExistence type="predicted"/>
<evidence type="ECO:0000259" key="1">
    <source>
        <dbReference type="Pfam" id="PF00903"/>
    </source>
</evidence>
<evidence type="ECO:0000313" key="2">
    <source>
        <dbReference type="EMBL" id="SDD38953.1"/>
    </source>
</evidence>
<name>A0A1G6UCB1_9ACTN</name>